<feature type="domain" description="HTH lysR-type" evidence="6">
    <location>
        <begin position="6"/>
        <end position="63"/>
    </location>
</feature>
<comment type="caution">
    <text evidence="7">The sequence shown here is derived from an EMBL/GenBank/DDBJ whole genome shotgun (WGS) entry which is preliminary data.</text>
</comment>
<evidence type="ECO:0000259" key="6">
    <source>
        <dbReference type="PROSITE" id="PS50931"/>
    </source>
</evidence>
<evidence type="ECO:0000256" key="4">
    <source>
        <dbReference type="ARBA" id="ARBA00023159"/>
    </source>
</evidence>
<dbReference type="PANTHER" id="PTHR30537:SF70">
    <property type="entry name" value="HTH-TYPE TRANSCRIPTIONAL ACTIVATOR AMPR"/>
    <property type="match status" value="1"/>
</dbReference>
<dbReference type="Gene3D" id="1.10.10.10">
    <property type="entry name" value="Winged helix-like DNA-binding domain superfamily/Winged helix DNA-binding domain"/>
    <property type="match status" value="1"/>
</dbReference>
<dbReference type="SUPFAM" id="SSF46785">
    <property type="entry name" value="Winged helix' DNA-binding domain"/>
    <property type="match status" value="1"/>
</dbReference>
<dbReference type="InterPro" id="IPR005119">
    <property type="entry name" value="LysR_subst-bd"/>
</dbReference>
<keyword evidence="3" id="KW-0238">DNA-binding</keyword>
<accession>A0A926JA58</accession>
<dbReference type="PRINTS" id="PR00039">
    <property type="entry name" value="HTHLYSR"/>
</dbReference>
<dbReference type="Gene3D" id="3.40.190.10">
    <property type="entry name" value="Periplasmic binding protein-like II"/>
    <property type="match status" value="2"/>
</dbReference>
<dbReference type="AlphaFoldDB" id="A0A926JA58"/>
<protein>
    <submittedName>
        <fullName evidence="7">LysR family transcriptional regulator</fullName>
    </submittedName>
</protein>
<keyword evidence="5" id="KW-0804">Transcription</keyword>
<evidence type="ECO:0000256" key="1">
    <source>
        <dbReference type="ARBA" id="ARBA00009437"/>
    </source>
</evidence>
<dbReference type="Proteomes" id="UP000608594">
    <property type="component" value="Unassembled WGS sequence"/>
</dbReference>
<organism evidence="7 8">
    <name type="scientific">Paracoccus amoyensis</name>
    <dbReference type="NCBI Taxonomy" id="2760093"/>
    <lineage>
        <taxon>Bacteria</taxon>
        <taxon>Pseudomonadati</taxon>
        <taxon>Pseudomonadota</taxon>
        <taxon>Alphaproteobacteria</taxon>
        <taxon>Rhodobacterales</taxon>
        <taxon>Paracoccaceae</taxon>
        <taxon>Paracoccus</taxon>
    </lineage>
</organism>
<dbReference type="PROSITE" id="PS50931">
    <property type="entry name" value="HTH_LYSR"/>
    <property type="match status" value="1"/>
</dbReference>
<reference evidence="7" key="1">
    <citation type="submission" date="2020-08" db="EMBL/GenBank/DDBJ databases">
        <title>Paracoccus amoyensis sp. nov., isolated from the surface seawater at coast of Xiamen, Fujian.</title>
        <authorList>
            <person name="Lyu L."/>
        </authorList>
    </citation>
    <scope>NUCLEOTIDE SEQUENCE</scope>
    <source>
        <strain evidence="7">11-3</strain>
    </source>
</reference>
<gene>
    <name evidence="7" type="ORF">H4P12_02975</name>
</gene>
<dbReference type="FunFam" id="1.10.10.10:FF:000038">
    <property type="entry name" value="Glycine cleavage system transcriptional activator"/>
    <property type="match status" value="1"/>
</dbReference>
<name>A0A926JA58_9RHOB</name>
<dbReference type="RefSeq" id="WP_187792095.1">
    <property type="nucleotide sequence ID" value="NZ_JACOQL010000001.1"/>
</dbReference>
<comment type="similarity">
    <text evidence="1">Belongs to the LysR transcriptional regulatory family.</text>
</comment>
<keyword evidence="4" id="KW-0010">Activator</keyword>
<evidence type="ECO:0000256" key="5">
    <source>
        <dbReference type="ARBA" id="ARBA00023163"/>
    </source>
</evidence>
<dbReference type="Pfam" id="PF00126">
    <property type="entry name" value="HTH_1"/>
    <property type="match status" value="1"/>
</dbReference>
<dbReference type="Pfam" id="PF03466">
    <property type="entry name" value="LysR_substrate"/>
    <property type="match status" value="1"/>
</dbReference>
<dbReference type="InterPro" id="IPR036388">
    <property type="entry name" value="WH-like_DNA-bd_sf"/>
</dbReference>
<dbReference type="GO" id="GO:0043565">
    <property type="term" value="F:sequence-specific DNA binding"/>
    <property type="evidence" value="ECO:0007669"/>
    <property type="project" value="TreeGrafter"/>
</dbReference>
<keyword evidence="8" id="KW-1185">Reference proteome</keyword>
<dbReference type="SUPFAM" id="SSF53850">
    <property type="entry name" value="Periplasmic binding protein-like II"/>
    <property type="match status" value="1"/>
</dbReference>
<dbReference type="PANTHER" id="PTHR30537">
    <property type="entry name" value="HTH-TYPE TRANSCRIPTIONAL REGULATOR"/>
    <property type="match status" value="1"/>
</dbReference>
<evidence type="ECO:0000313" key="7">
    <source>
        <dbReference type="EMBL" id="MBC9245696.1"/>
    </source>
</evidence>
<sequence length="293" mass="32343">MDRPQLPLNALRTFEVAARQGSFTQAAVELCVTQAAVSHQIIGLEQLLGVQLFNRTSKGLVLTDEGSLLLPSLTQSLDTIGTLLDRVREGRFRETLNIGAVTTFAVGMLLPNLQRFQTLHPSIDVRLFTNNNRVDLAREGLDMAIRFGDGLWPGLRVIPLPATPFTPVCAPRIADRLRTPADLAAMPLLRSYRADEWDLWFAACGLPCPGLRGPVLDSSLAIAELAEAGAGIGLVPIAMFAERLRAGRLVAPLQQKVTLGRYWITMQRSREHSTAMEPFCDWLEQIMMSEKQD</sequence>
<evidence type="ECO:0000256" key="3">
    <source>
        <dbReference type="ARBA" id="ARBA00023125"/>
    </source>
</evidence>
<dbReference type="EMBL" id="JACOQL010000001">
    <property type="protein sequence ID" value="MBC9245696.1"/>
    <property type="molecule type" value="Genomic_DNA"/>
</dbReference>
<keyword evidence="2" id="KW-0805">Transcription regulation</keyword>
<proteinExistence type="inferred from homology"/>
<dbReference type="InterPro" id="IPR058163">
    <property type="entry name" value="LysR-type_TF_proteobact-type"/>
</dbReference>
<evidence type="ECO:0000313" key="8">
    <source>
        <dbReference type="Proteomes" id="UP000608594"/>
    </source>
</evidence>
<dbReference type="InterPro" id="IPR036390">
    <property type="entry name" value="WH_DNA-bd_sf"/>
</dbReference>
<dbReference type="GO" id="GO:0003700">
    <property type="term" value="F:DNA-binding transcription factor activity"/>
    <property type="evidence" value="ECO:0007669"/>
    <property type="project" value="InterPro"/>
</dbReference>
<dbReference type="InterPro" id="IPR000847">
    <property type="entry name" value="LysR_HTH_N"/>
</dbReference>
<dbReference type="GO" id="GO:0006351">
    <property type="term" value="P:DNA-templated transcription"/>
    <property type="evidence" value="ECO:0007669"/>
    <property type="project" value="TreeGrafter"/>
</dbReference>
<evidence type="ECO:0000256" key="2">
    <source>
        <dbReference type="ARBA" id="ARBA00023015"/>
    </source>
</evidence>